<dbReference type="InterPro" id="IPR001451">
    <property type="entry name" value="Hexapep"/>
</dbReference>
<dbReference type="InterPro" id="IPR011004">
    <property type="entry name" value="Trimer_LpxA-like_sf"/>
</dbReference>
<dbReference type="InterPro" id="IPR050179">
    <property type="entry name" value="Trans_hexapeptide_repeat"/>
</dbReference>
<dbReference type="Pfam" id="PF00132">
    <property type="entry name" value="Hexapep"/>
    <property type="match status" value="1"/>
</dbReference>
<dbReference type="Gene3D" id="2.160.10.10">
    <property type="entry name" value="Hexapeptide repeat proteins"/>
    <property type="match status" value="1"/>
</dbReference>
<proteinExistence type="inferred from homology"/>
<evidence type="ECO:0000313" key="6">
    <source>
        <dbReference type="Proteomes" id="UP001139286"/>
    </source>
</evidence>
<evidence type="ECO:0000256" key="3">
    <source>
        <dbReference type="ARBA" id="ARBA00022737"/>
    </source>
</evidence>
<dbReference type="PANTHER" id="PTHR43300:SF11">
    <property type="entry name" value="ACETYLTRANSFERASE RV3034C-RELATED"/>
    <property type="match status" value="1"/>
</dbReference>
<evidence type="ECO:0000256" key="4">
    <source>
        <dbReference type="ARBA" id="ARBA00023315"/>
    </source>
</evidence>
<sequence length="191" mass="21686">MLILKRKSQISRLAKVFPFCRISNSIIDDYSYVNLFAKVNNTTIGKYCSISINFKSGLGIHPSNFISTSPIFYSKKNALNKTFSETDNFTEFKPVTIKNDVWIGADVIILDGVTIGNGAIIGAKSVVTKDVPDYAIVGGVPAKIIKYRFSDEMIKELKRLKWWNWDDNKLKKYNKLFSKEVTLNELKSIEN</sequence>
<dbReference type="Proteomes" id="UP001139286">
    <property type="component" value="Unassembled WGS sequence"/>
</dbReference>
<comment type="similarity">
    <text evidence="1">Belongs to the transferase hexapeptide repeat family.</text>
</comment>
<keyword evidence="4" id="KW-0012">Acyltransferase</keyword>
<keyword evidence="2" id="KW-0808">Transferase</keyword>
<dbReference type="GO" id="GO:0016746">
    <property type="term" value="F:acyltransferase activity"/>
    <property type="evidence" value="ECO:0007669"/>
    <property type="project" value="UniProtKB-KW"/>
</dbReference>
<evidence type="ECO:0000256" key="2">
    <source>
        <dbReference type="ARBA" id="ARBA00022679"/>
    </source>
</evidence>
<dbReference type="AlphaFoldDB" id="A0A9X1I5P4"/>
<dbReference type="CDD" id="cd03349">
    <property type="entry name" value="LbH_XAT"/>
    <property type="match status" value="1"/>
</dbReference>
<dbReference type="PANTHER" id="PTHR43300">
    <property type="entry name" value="ACETYLTRANSFERASE"/>
    <property type="match status" value="1"/>
</dbReference>
<evidence type="ECO:0000313" key="5">
    <source>
        <dbReference type="EMBL" id="MCB4807310.1"/>
    </source>
</evidence>
<keyword evidence="6" id="KW-1185">Reference proteome</keyword>
<dbReference type="EMBL" id="JAJAPX010000001">
    <property type="protein sequence ID" value="MCB4807310.1"/>
    <property type="molecule type" value="Genomic_DNA"/>
</dbReference>
<accession>A0A9X1I5P4</accession>
<dbReference type="InterPro" id="IPR018357">
    <property type="entry name" value="Hexapep_transf_CS"/>
</dbReference>
<reference evidence="5" key="1">
    <citation type="submission" date="2021-10" db="EMBL/GenBank/DDBJ databases">
        <title>Tamlana sargassums sp. nov., and Tamlana laminarinivorans sp. nov., two new bacteria isolated from the brown alga.</title>
        <authorList>
            <person name="Li J."/>
        </authorList>
    </citation>
    <scope>NUCLEOTIDE SEQUENCE</scope>
    <source>
        <strain evidence="5">62-3</strain>
    </source>
</reference>
<protein>
    <submittedName>
        <fullName evidence="5">CatB-related O-acetyltransferase</fullName>
    </submittedName>
</protein>
<dbReference type="SUPFAM" id="SSF51161">
    <property type="entry name" value="Trimeric LpxA-like enzymes"/>
    <property type="match status" value="1"/>
</dbReference>
<organism evidence="5 6">
    <name type="scientific">Neotamlana sargassicola</name>
    <dbReference type="NCBI Taxonomy" id="2883125"/>
    <lineage>
        <taxon>Bacteria</taxon>
        <taxon>Pseudomonadati</taxon>
        <taxon>Bacteroidota</taxon>
        <taxon>Flavobacteriia</taxon>
        <taxon>Flavobacteriales</taxon>
        <taxon>Flavobacteriaceae</taxon>
        <taxon>Neotamlana</taxon>
    </lineage>
</organism>
<keyword evidence="3" id="KW-0677">Repeat</keyword>
<name>A0A9X1I5P4_9FLAO</name>
<gene>
    <name evidence="5" type="ORF">LG651_03535</name>
</gene>
<dbReference type="PROSITE" id="PS00101">
    <property type="entry name" value="HEXAPEP_TRANSFERASES"/>
    <property type="match status" value="1"/>
</dbReference>
<evidence type="ECO:0000256" key="1">
    <source>
        <dbReference type="ARBA" id="ARBA00007274"/>
    </source>
</evidence>
<comment type="caution">
    <text evidence="5">The sequence shown here is derived from an EMBL/GenBank/DDBJ whole genome shotgun (WGS) entry which is preliminary data.</text>
</comment>